<protein>
    <recommendedName>
        <fullName evidence="3">Relaxase</fullName>
    </recommendedName>
</protein>
<organism evidence="1 2">
    <name type="scientific">Halobacillus litoralis</name>
    <dbReference type="NCBI Taxonomy" id="45668"/>
    <lineage>
        <taxon>Bacteria</taxon>
        <taxon>Bacillati</taxon>
        <taxon>Bacillota</taxon>
        <taxon>Bacilli</taxon>
        <taxon>Bacillales</taxon>
        <taxon>Bacillaceae</taxon>
        <taxon>Halobacillus</taxon>
    </lineage>
</organism>
<dbReference type="InterPro" id="IPR048101">
    <property type="entry name" value="MobP2"/>
</dbReference>
<gene>
    <name evidence="1" type="ORF">GLW04_19295</name>
</gene>
<name>A0A845DWF0_9BACI</name>
<evidence type="ECO:0000313" key="1">
    <source>
        <dbReference type="EMBL" id="MYL22023.1"/>
    </source>
</evidence>
<evidence type="ECO:0008006" key="3">
    <source>
        <dbReference type="Google" id="ProtNLM"/>
    </source>
</evidence>
<dbReference type="RefSeq" id="WP_160839937.1">
    <property type="nucleotide sequence ID" value="NZ_WMET01000011.1"/>
</dbReference>
<evidence type="ECO:0000313" key="2">
    <source>
        <dbReference type="Proteomes" id="UP000460949"/>
    </source>
</evidence>
<proteinExistence type="predicted"/>
<dbReference type="AlphaFoldDB" id="A0A845DWF0"/>
<dbReference type="Pfam" id="PF18555">
    <property type="entry name" value="MobL"/>
    <property type="match status" value="1"/>
</dbReference>
<dbReference type="InterPro" id="IPR041073">
    <property type="entry name" value="MobL"/>
</dbReference>
<dbReference type="Proteomes" id="UP000460949">
    <property type="component" value="Unassembled WGS sequence"/>
</dbReference>
<comment type="caution">
    <text evidence="1">The sequence shown here is derived from an EMBL/GenBank/DDBJ whole genome shotgun (WGS) entry which is preliminary data.</text>
</comment>
<dbReference type="EMBL" id="WMET01000011">
    <property type="protein sequence ID" value="MYL22023.1"/>
    <property type="molecule type" value="Genomic_DNA"/>
</dbReference>
<reference evidence="1 2" key="1">
    <citation type="submission" date="2019-11" db="EMBL/GenBank/DDBJ databases">
        <title>Genome sequences of 17 halophilic strains isolated from different environments.</title>
        <authorList>
            <person name="Furrow R.E."/>
        </authorList>
    </citation>
    <scope>NUCLEOTIDE SEQUENCE [LARGE SCALE GENOMIC DNA]</scope>
    <source>
        <strain evidence="1 2">22511_23_Filter</strain>
    </source>
</reference>
<dbReference type="NCBIfam" id="NF041498">
    <property type="entry name" value="MobP2"/>
    <property type="match status" value="1"/>
</dbReference>
<sequence length="387" mass="46278">MSLSTYEKASVIIKSRFIKGNQKRFNDYVNYMDRDEAKDPTDFSMYNNYMSDERKATSLFTSENSELSEDKKDRLKEAFKLSQERGSILWQDVVSFDNQWLEDHGMLDRRTGSLDENRLKDITRLAMKDMLHKGNINNNPVWSGAIHYNTDNVHIHLATVELSPDGNARGKRKLKTLENMKSVFVNKIMDRSKEHEQINDIIRNKIVNDKKQHKTFGTFNRTFKKDFLEIYHALPENRRYWNYGYEKINHIKPKLNQLIKDYMEKNYKAEYQNFEDRLDKEVEVLRKAYGEGDHHRYKDYKQNKIDDLYKRMGNAFLKEMIDYDKKVTAFGKGNRKYTPKMKQVKKNYAFHQMKYGVDRLMYSELNNTKNQAAYERLQRDMEREGSL</sequence>
<accession>A0A845DWF0</accession>